<dbReference type="Proteomes" id="UP000053617">
    <property type="component" value="Unassembled WGS sequence"/>
</dbReference>
<dbReference type="VEuPathDB" id="FungiDB:Z518_04825"/>
<dbReference type="RefSeq" id="XP_013273985.1">
    <property type="nucleotide sequence ID" value="XM_013418531.1"/>
</dbReference>
<evidence type="ECO:0000313" key="2">
    <source>
        <dbReference type="Proteomes" id="UP000053617"/>
    </source>
</evidence>
<protein>
    <submittedName>
        <fullName evidence="1">Uncharacterized protein</fullName>
    </submittedName>
</protein>
<gene>
    <name evidence="1" type="ORF">Z518_04825</name>
</gene>
<dbReference type="HOGENOM" id="CLU_2185407_0_0_1"/>
<dbReference type="AlphaFoldDB" id="A0A0D2IM67"/>
<name>A0A0D2IM67_9EURO</name>
<accession>A0A0D2IM67</accession>
<evidence type="ECO:0000313" key="1">
    <source>
        <dbReference type="EMBL" id="KIX06849.1"/>
    </source>
</evidence>
<reference evidence="1 2" key="1">
    <citation type="submission" date="2015-01" db="EMBL/GenBank/DDBJ databases">
        <title>The Genome Sequence of Rhinocladiella mackenzie CBS 650.93.</title>
        <authorList>
            <consortium name="The Broad Institute Genomics Platform"/>
            <person name="Cuomo C."/>
            <person name="de Hoog S."/>
            <person name="Gorbushina A."/>
            <person name="Stielow B."/>
            <person name="Teixiera M."/>
            <person name="Abouelleil A."/>
            <person name="Chapman S.B."/>
            <person name="Priest M."/>
            <person name="Young S.K."/>
            <person name="Wortman J."/>
            <person name="Nusbaum C."/>
            <person name="Birren B."/>
        </authorList>
    </citation>
    <scope>NUCLEOTIDE SEQUENCE [LARGE SCALE GENOMIC DNA]</scope>
    <source>
        <strain evidence="1 2">CBS 650.93</strain>
    </source>
</reference>
<proteinExistence type="predicted"/>
<dbReference type="GeneID" id="25292896"/>
<dbReference type="OrthoDB" id="4490496at2759"/>
<dbReference type="EMBL" id="KN847477">
    <property type="protein sequence ID" value="KIX06849.1"/>
    <property type="molecule type" value="Genomic_DNA"/>
</dbReference>
<keyword evidence="2" id="KW-1185">Reference proteome</keyword>
<sequence length="109" mass="12331">MKAEWGGGVPLYVPAGAGFLWKEGAQEAVAPHDHFTFVQYTARGPENISRFLDKARLLSEEMESIDPVLACWFFVPNNPGEQVRITLFVRSRSASQYGDVIRDRIQLFE</sequence>
<organism evidence="1 2">
    <name type="scientific">Rhinocladiella mackenziei CBS 650.93</name>
    <dbReference type="NCBI Taxonomy" id="1442369"/>
    <lineage>
        <taxon>Eukaryota</taxon>
        <taxon>Fungi</taxon>
        <taxon>Dikarya</taxon>
        <taxon>Ascomycota</taxon>
        <taxon>Pezizomycotina</taxon>
        <taxon>Eurotiomycetes</taxon>
        <taxon>Chaetothyriomycetidae</taxon>
        <taxon>Chaetothyriales</taxon>
        <taxon>Herpotrichiellaceae</taxon>
        <taxon>Rhinocladiella</taxon>
    </lineage>
</organism>